<dbReference type="AlphaFoldDB" id="A0A4Y2V4L5"/>
<sequence>MVVFEHVTESPGFSRGRCDLVVRSRLWCWRATGLKPDSTDDPSCMWAWYTLNMTALVKCPLAGVVRKFEDGVAVQVSSSSSDLDSKS</sequence>
<dbReference type="Proteomes" id="UP000499080">
    <property type="component" value="Unassembled WGS sequence"/>
</dbReference>
<comment type="caution">
    <text evidence="1">The sequence shown here is derived from an EMBL/GenBank/DDBJ whole genome shotgun (WGS) entry which is preliminary data.</text>
</comment>
<name>A0A4Y2V4L5_ARAVE</name>
<protein>
    <submittedName>
        <fullName evidence="1">Uncharacterized protein</fullName>
    </submittedName>
</protein>
<dbReference type="EMBL" id="BGPR01042842">
    <property type="protein sequence ID" value="GBO19366.1"/>
    <property type="molecule type" value="Genomic_DNA"/>
</dbReference>
<dbReference type="EMBL" id="BGPR01042269">
    <property type="protein sequence ID" value="GBO18667.1"/>
    <property type="molecule type" value="Genomic_DNA"/>
</dbReference>
<evidence type="ECO:0000313" key="2">
    <source>
        <dbReference type="EMBL" id="GBO19366.1"/>
    </source>
</evidence>
<accession>A0A4Y2V4L5</accession>
<proteinExistence type="predicted"/>
<evidence type="ECO:0000313" key="1">
    <source>
        <dbReference type="EMBL" id="GBO18667.1"/>
    </source>
</evidence>
<reference evidence="1 3" key="1">
    <citation type="journal article" date="2019" name="Sci. Rep.">
        <title>Orb-weaving spider Araneus ventricosus genome elucidates the spidroin gene catalogue.</title>
        <authorList>
            <person name="Kono N."/>
            <person name="Nakamura H."/>
            <person name="Ohtoshi R."/>
            <person name="Moran D.A.P."/>
            <person name="Shinohara A."/>
            <person name="Yoshida Y."/>
            <person name="Fujiwara M."/>
            <person name="Mori M."/>
            <person name="Tomita M."/>
            <person name="Arakawa K."/>
        </authorList>
    </citation>
    <scope>NUCLEOTIDE SEQUENCE [LARGE SCALE GENOMIC DNA]</scope>
</reference>
<keyword evidence="3" id="KW-1185">Reference proteome</keyword>
<evidence type="ECO:0000313" key="3">
    <source>
        <dbReference type="Proteomes" id="UP000499080"/>
    </source>
</evidence>
<organism evidence="1 3">
    <name type="scientific">Araneus ventricosus</name>
    <name type="common">Orbweaver spider</name>
    <name type="synonym">Epeira ventricosa</name>
    <dbReference type="NCBI Taxonomy" id="182803"/>
    <lineage>
        <taxon>Eukaryota</taxon>
        <taxon>Metazoa</taxon>
        <taxon>Ecdysozoa</taxon>
        <taxon>Arthropoda</taxon>
        <taxon>Chelicerata</taxon>
        <taxon>Arachnida</taxon>
        <taxon>Araneae</taxon>
        <taxon>Araneomorphae</taxon>
        <taxon>Entelegynae</taxon>
        <taxon>Araneoidea</taxon>
        <taxon>Araneidae</taxon>
        <taxon>Araneus</taxon>
    </lineage>
</organism>
<gene>
    <name evidence="2" type="ORF">AVEN_204128_1</name>
    <name evidence="1" type="ORF">AVEN_264581_1</name>
</gene>